<comment type="caution">
    <text evidence="3">The sequence shown here is derived from an EMBL/GenBank/DDBJ whole genome shotgun (WGS) entry which is preliminary data.</text>
</comment>
<evidence type="ECO:0000313" key="4">
    <source>
        <dbReference type="Proteomes" id="UP001300692"/>
    </source>
</evidence>
<sequence>MRYLLATLLLLSFLSNHSSYAQSSYQLNVHLIDSVGDPISDAQVIIMPDSILKVSDSDGFWSADLIAGRHFLSIFHLQFQQRQEIMEMNGDKDLTIRMDYKTSYLKDVRVTGQTYRDDLTTIRIDPRAIYNLPSATGDFTKVLSTLPGVSSNNEFSSTYSVRGGNYDENLVYVNGIKIYRPQIISAGRQEGLSFINMDLVSKVEFSAGGWESAYGDKLSSVLRVNYKEPEKNEASINLSLLGGSVYFGGVSKNGGLNYTFSARHKNTKYLLGTLETQGEYLPRFTDVQSFITKRLGEKTKLGLLISTAINNYETIPERQTTDFGNLQASYRLNIAFDGREKLDYITTQAGLILTHQFSERLRSTLSLSGVRSFEKENYEVEAGYLLCDVNTNFGSNRFNECVNTLGVGTNYNYGRNQLKATIVSAEQKNELKVGEQLLQFGMSWDHEMIDDRLDEYEFIDSADYVTITEVLDSKASISSDKVAGYVQLLIHSQDKSHRLNVGVRANHWTYSGQTLVSPRAQYAYEFGHERRNTVRASAGIYSQHPFYRELRNRQGQINENVKAQESVHTLLGWDRHMFIWGRPFLLSTEGFYKYMWNINPYDIENVKIRYFATNQAKAYAYGFDFRMHGEFIEGTESWFSFGYLKTEENLFNGNGYRRRPMDQRLHLGIFFQDHIPNDPSVKVDLSLQFGSGLPFGPSGDDDNRNVFDGDHYTRVDIGFSKSFEFQQKKAWLPKSLWLGAEVLNLLGTDNALTYTWIKDVSNNTFAVPNALSARFLNVRLIAKF</sequence>
<dbReference type="Proteomes" id="UP001300692">
    <property type="component" value="Unassembled WGS sequence"/>
</dbReference>
<dbReference type="Gene3D" id="2.170.130.10">
    <property type="entry name" value="TonB-dependent receptor, plug domain"/>
    <property type="match status" value="1"/>
</dbReference>
<keyword evidence="1" id="KW-0732">Signal</keyword>
<dbReference type="SUPFAM" id="SSF56935">
    <property type="entry name" value="Porins"/>
    <property type="match status" value="1"/>
</dbReference>
<feature type="chain" id="PRO_5047097461" evidence="1">
    <location>
        <begin position="22"/>
        <end position="784"/>
    </location>
</feature>
<dbReference type="EMBL" id="JAOYOD010000001">
    <property type="protein sequence ID" value="MCV9386092.1"/>
    <property type="molecule type" value="Genomic_DNA"/>
</dbReference>
<dbReference type="SUPFAM" id="SSF49464">
    <property type="entry name" value="Carboxypeptidase regulatory domain-like"/>
    <property type="match status" value="1"/>
</dbReference>
<dbReference type="InterPro" id="IPR037066">
    <property type="entry name" value="Plug_dom_sf"/>
</dbReference>
<keyword evidence="3" id="KW-0675">Receptor</keyword>
<dbReference type="InterPro" id="IPR012910">
    <property type="entry name" value="Plug_dom"/>
</dbReference>
<gene>
    <name evidence="3" type="ORF">N7U62_05425</name>
</gene>
<dbReference type="InterPro" id="IPR008969">
    <property type="entry name" value="CarboxyPept-like_regulatory"/>
</dbReference>
<reference evidence="3 4" key="1">
    <citation type="submission" date="2022-10" db="EMBL/GenBank/DDBJ databases">
        <title>Comparative genomics and taxonomic characterization of three novel marine species of genus Reichenbachiella exhibiting antioxidant and polysaccharide degradation activities.</title>
        <authorList>
            <person name="Muhammad N."/>
            <person name="Lee Y.-J."/>
            <person name="Ko J."/>
            <person name="Kim S.-G."/>
        </authorList>
    </citation>
    <scope>NUCLEOTIDE SEQUENCE [LARGE SCALE GENOMIC DNA]</scope>
    <source>
        <strain evidence="3 4">ABR2-5</strain>
    </source>
</reference>
<proteinExistence type="predicted"/>
<feature type="domain" description="TonB-dependent receptor plug" evidence="2">
    <location>
        <begin position="136"/>
        <end position="216"/>
    </location>
</feature>
<keyword evidence="4" id="KW-1185">Reference proteome</keyword>
<dbReference type="Pfam" id="PF07715">
    <property type="entry name" value="Plug"/>
    <property type="match status" value="1"/>
</dbReference>
<evidence type="ECO:0000259" key="2">
    <source>
        <dbReference type="Pfam" id="PF07715"/>
    </source>
</evidence>
<evidence type="ECO:0000256" key="1">
    <source>
        <dbReference type="SAM" id="SignalP"/>
    </source>
</evidence>
<organism evidence="3 4">
    <name type="scientific">Reichenbachiella ulvae</name>
    <dbReference type="NCBI Taxonomy" id="2980104"/>
    <lineage>
        <taxon>Bacteria</taxon>
        <taxon>Pseudomonadati</taxon>
        <taxon>Bacteroidota</taxon>
        <taxon>Cytophagia</taxon>
        <taxon>Cytophagales</taxon>
        <taxon>Reichenbachiellaceae</taxon>
        <taxon>Reichenbachiella</taxon>
    </lineage>
</organism>
<name>A0ABT3CR41_9BACT</name>
<feature type="signal peptide" evidence="1">
    <location>
        <begin position="1"/>
        <end position="21"/>
    </location>
</feature>
<protein>
    <submittedName>
        <fullName evidence="3">TonB-dependent receptor plug domain-containing protein</fullName>
    </submittedName>
</protein>
<accession>A0ABT3CR41</accession>
<evidence type="ECO:0000313" key="3">
    <source>
        <dbReference type="EMBL" id="MCV9386092.1"/>
    </source>
</evidence>
<dbReference type="RefSeq" id="WP_264136877.1">
    <property type="nucleotide sequence ID" value="NZ_JAOYOD010000001.1"/>
</dbReference>